<dbReference type="SUPFAM" id="SSF53067">
    <property type="entry name" value="Actin-like ATPase domain"/>
    <property type="match status" value="2"/>
</dbReference>
<keyword evidence="5" id="KW-0143">Chaperone</keyword>
<dbReference type="Gene3D" id="3.30.420.40">
    <property type="match status" value="2"/>
</dbReference>
<dbReference type="PANTHER" id="PTHR19375">
    <property type="entry name" value="HEAT SHOCK PROTEIN 70KDA"/>
    <property type="match status" value="1"/>
</dbReference>
<dbReference type="AlphaFoldDB" id="A0A4V3FSK3"/>
<evidence type="ECO:0000256" key="6">
    <source>
        <dbReference type="RuleBase" id="RU003322"/>
    </source>
</evidence>
<keyword evidence="3 6" id="KW-0067">ATP-binding</keyword>
<name>A0A4V3FSK3_9PSEU</name>
<evidence type="ECO:0000313" key="8">
    <source>
        <dbReference type="EMBL" id="TDV47791.1"/>
    </source>
</evidence>
<evidence type="ECO:0000256" key="7">
    <source>
        <dbReference type="SAM" id="MobiDB-lite"/>
    </source>
</evidence>
<dbReference type="PROSITE" id="PS01036">
    <property type="entry name" value="HSP70_3"/>
    <property type="match status" value="1"/>
</dbReference>
<evidence type="ECO:0000256" key="4">
    <source>
        <dbReference type="ARBA" id="ARBA00023016"/>
    </source>
</evidence>
<dbReference type="Proteomes" id="UP000294927">
    <property type="component" value="Unassembled WGS sequence"/>
</dbReference>
<reference evidence="8 9" key="1">
    <citation type="submission" date="2019-03" db="EMBL/GenBank/DDBJ databases">
        <title>Genomic Encyclopedia of Archaeal and Bacterial Type Strains, Phase II (KMG-II): from individual species to whole genera.</title>
        <authorList>
            <person name="Goeker M."/>
        </authorList>
    </citation>
    <scope>NUCLEOTIDE SEQUENCE [LARGE SCALE GENOMIC DNA]</scope>
    <source>
        <strain evidence="8 9">DSM 45499</strain>
    </source>
</reference>
<gene>
    <name evidence="8" type="ORF">CLV71_10926</name>
</gene>
<dbReference type="InterPro" id="IPR018181">
    <property type="entry name" value="Heat_shock_70_CS"/>
</dbReference>
<comment type="caution">
    <text evidence="8">The sequence shown here is derived from an EMBL/GenBank/DDBJ whole genome shotgun (WGS) entry which is preliminary data.</text>
</comment>
<proteinExistence type="inferred from homology"/>
<dbReference type="RefSeq" id="WP_133905095.1">
    <property type="nucleotide sequence ID" value="NZ_SOCP01000009.1"/>
</dbReference>
<dbReference type="InterPro" id="IPR043129">
    <property type="entry name" value="ATPase_NBD"/>
</dbReference>
<dbReference type="Pfam" id="PF00012">
    <property type="entry name" value="HSP70"/>
    <property type="match status" value="2"/>
</dbReference>
<dbReference type="Gene3D" id="3.90.640.10">
    <property type="entry name" value="Actin, Chain A, domain 4"/>
    <property type="match status" value="1"/>
</dbReference>
<feature type="compositionally biased region" description="Polar residues" evidence="7">
    <location>
        <begin position="405"/>
        <end position="420"/>
    </location>
</feature>
<feature type="compositionally biased region" description="Low complexity" evidence="7">
    <location>
        <begin position="562"/>
        <end position="576"/>
    </location>
</feature>
<dbReference type="GO" id="GO:0140662">
    <property type="term" value="F:ATP-dependent protein folding chaperone"/>
    <property type="evidence" value="ECO:0007669"/>
    <property type="project" value="InterPro"/>
</dbReference>
<feature type="compositionally biased region" description="Low complexity" evidence="7">
    <location>
        <begin position="525"/>
        <end position="536"/>
    </location>
</feature>
<evidence type="ECO:0000256" key="2">
    <source>
        <dbReference type="ARBA" id="ARBA00022741"/>
    </source>
</evidence>
<protein>
    <submittedName>
        <fullName evidence="8">Hsp70 protein</fullName>
    </submittedName>
</protein>
<dbReference type="OrthoDB" id="9766019at2"/>
<evidence type="ECO:0000256" key="5">
    <source>
        <dbReference type="ARBA" id="ARBA00023186"/>
    </source>
</evidence>
<comment type="similarity">
    <text evidence="1 6">Belongs to the heat shock protein 70 family.</text>
</comment>
<keyword evidence="2 6" id="KW-0547">Nucleotide-binding</keyword>
<accession>A0A4V3FSK3</accession>
<evidence type="ECO:0000256" key="3">
    <source>
        <dbReference type="ARBA" id="ARBA00022840"/>
    </source>
</evidence>
<feature type="region of interest" description="Disordered" evidence="7">
    <location>
        <begin position="405"/>
        <end position="576"/>
    </location>
</feature>
<dbReference type="InterPro" id="IPR013126">
    <property type="entry name" value="Hsp_70_fam"/>
</dbReference>
<evidence type="ECO:0000256" key="1">
    <source>
        <dbReference type="ARBA" id="ARBA00007381"/>
    </source>
</evidence>
<dbReference type="GO" id="GO:0005524">
    <property type="term" value="F:ATP binding"/>
    <property type="evidence" value="ECO:0007669"/>
    <property type="project" value="UniProtKB-KW"/>
</dbReference>
<feature type="compositionally biased region" description="Polar residues" evidence="7">
    <location>
        <begin position="463"/>
        <end position="474"/>
    </location>
</feature>
<dbReference type="PRINTS" id="PR00301">
    <property type="entry name" value="HEATSHOCK70"/>
</dbReference>
<sequence length="576" mass="59352">MGYRLGIDFGTTFTAAAVHRDGEQVTELVPLGDNRAAVPSVVFVAPDGGMVMGDAAARRAVTDPDRVIREVKRRIGDETPLLIGGLPIEAHTIAACFVRWVVDRVSEREGARPEGLALTHPASWGRHKCALLTSALVEQGIATVRLVPEPAAAAFAYAASRDVPPGAAVGVYDLGGGTFDAAIVRRLPDGGFVLAGRPEGIESLGGVDFDEAVFAHVRAAVGPQWTGLDFDDPLVRTAAAALRRECTEAKEGLSADTEVTIPVMLPGVSMRVRMVRTELEQLVAPAIAETVEALRRACASADVRAQDLAAVLLAGGSSRIPLVAQRVSAELDRPVTVDADPKSVVASGAALSIAPVVVSPVTSPVPERTVVVPAPSSRWSRRGLAITAGIAACLVAVVATASTVGSDLTDSGTPVGSADTSDLPREVVDRAPVGEPGETDPWTGEPYRETTPPGPRRPGAKPAQTTPESLTPAPTTGGDRADQIAGNPPPTQTAPTTGAPGSESNHDGDIVRSSDTPSQTPPPVGESDPPVVSEEPSVPPPDDPPVDSSTEPPPPPPEDPPGETTGETTGETSETP</sequence>
<evidence type="ECO:0000313" key="9">
    <source>
        <dbReference type="Proteomes" id="UP000294927"/>
    </source>
</evidence>
<dbReference type="EMBL" id="SOCP01000009">
    <property type="protein sequence ID" value="TDV47791.1"/>
    <property type="molecule type" value="Genomic_DNA"/>
</dbReference>
<keyword evidence="9" id="KW-1185">Reference proteome</keyword>
<organism evidence="8 9">
    <name type="scientific">Actinophytocola oryzae</name>
    <dbReference type="NCBI Taxonomy" id="502181"/>
    <lineage>
        <taxon>Bacteria</taxon>
        <taxon>Bacillati</taxon>
        <taxon>Actinomycetota</taxon>
        <taxon>Actinomycetes</taxon>
        <taxon>Pseudonocardiales</taxon>
        <taxon>Pseudonocardiaceae</taxon>
    </lineage>
</organism>
<keyword evidence="4" id="KW-0346">Stress response</keyword>